<dbReference type="Pfam" id="PF13478">
    <property type="entry name" value="XdhC_C"/>
    <property type="match status" value="1"/>
</dbReference>
<organism evidence="3 4">
    <name type="scientific">Neobacillus mesonae</name>
    <dbReference type="NCBI Taxonomy" id="1193713"/>
    <lineage>
        <taxon>Bacteria</taxon>
        <taxon>Bacillati</taxon>
        <taxon>Bacillota</taxon>
        <taxon>Bacilli</taxon>
        <taxon>Bacillales</taxon>
        <taxon>Bacillaceae</taxon>
        <taxon>Neobacillus</taxon>
    </lineage>
</organism>
<protein>
    <recommendedName>
        <fullName evidence="5">Xanthine dehydrogenase</fullName>
    </recommendedName>
</protein>
<gene>
    <name evidence="3" type="ORF">CHR53_17210</name>
</gene>
<dbReference type="Proteomes" id="UP000282892">
    <property type="component" value="Chromosome"/>
</dbReference>
<evidence type="ECO:0000259" key="2">
    <source>
        <dbReference type="Pfam" id="PF13478"/>
    </source>
</evidence>
<reference evidence="3 4" key="1">
    <citation type="submission" date="2017-07" db="EMBL/GenBank/DDBJ databases">
        <title>The complete genome sequence of Bacillus mesonae strain H20-5, an efficient strain improving plant abiotic stress resistance.</title>
        <authorList>
            <person name="Kim S.Y."/>
            <person name="Song H."/>
            <person name="Sang M.K."/>
            <person name="Weon H.-Y."/>
            <person name="Song J."/>
        </authorList>
    </citation>
    <scope>NUCLEOTIDE SEQUENCE [LARGE SCALE GENOMIC DNA]</scope>
    <source>
        <strain evidence="3 4">H20-5</strain>
    </source>
</reference>
<evidence type="ECO:0000313" key="4">
    <source>
        <dbReference type="Proteomes" id="UP000282892"/>
    </source>
</evidence>
<dbReference type="RefSeq" id="WP_127487670.1">
    <property type="nucleotide sequence ID" value="NZ_CP022572.1"/>
</dbReference>
<dbReference type="EMBL" id="CP022572">
    <property type="protein sequence ID" value="AZU62860.1"/>
    <property type="molecule type" value="Genomic_DNA"/>
</dbReference>
<dbReference type="InterPro" id="IPR052698">
    <property type="entry name" value="MoCofactor_Util/Proc"/>
</dbReference>
<evidence type="ECO:0008006" key="5">
    <source>
        <dbReference type="Google" id="ProtNLM"/>
    </source>
</evidence>
<evidence type="ECO:0000259" key="1">
    <source>
        <dbReference type="Pfam" id="PF02625"/>
    </source>
</evidence>
<feature type="domain" description="XdhC Rossmann" evidence="2">
    <location>
        <begin position="235"/>
        <end position="374"/>
    </location>
</feature>
<dbReference type="AlphaFoldDB" id="A0A3Q9QTJ0"/>
<name>A0A3Q9QTJ0_9BACI</name>
<accession>A0A3Q9QTJ0</accession>
<dbReference type="PANTHER" id="PTHR30388">
    <property type="entry name" value="ALDEHYDE OXIDOREDUCTASE MOLYBDENUM COFACTOR ASSEMBLY PROTEIN"/>
    <property type="match status" value="1"/>
</dbReference>
<dbReference type="InterPro" id="IPR003777">
    <property type="entry name" value="XdhC_CoxI"/>
</dbReference>
<dbReference type="KEGG" id="nmk:CHR53_17210"/>
<dbReference type="PANTHER" id="PTHR30388:SF6">
    <property type="entry name" value="XANTHINE DEHYDROGENASE SUBUNIT A-RELATED"/>
    <property type="match status" value="1"/>
</dbReference>
<dbReference type="OrthoDB" id="9773039at2"/>
<keyword evidence="4" id="KW-1185">Reference proteome</keyword>
<dbReference type="Pfam" id="PF02625">
    <property type="entry name" value="XdhC_CoxI"/>
    <property type="match status" value="1"/>
</dbReference>
<feature type="domain" description="XdhC- CoxI" evidence="1">
    <location>
        <begin position="51"/>
        <end position="114"/>
    </location>
</feature>
<dbReference type="Gene3D" id="3.40.50.720">
    <property type="entry name" value="NAD(P)-binding Rossmann-like Domain"/>
    <property type="match status" value="1"/>
</dbReference>
<sequence>MEKQQEPNHQEKAMFPAWWLGFFSFLYKESRLDLMLSNQQVTKLLSGKIKNHDTGVLATVVSVQGSAYKREGAKMIVEATGDYHGMISGGCLESDVAASAEYIYRTGKTIVKKYELDEDLVWGLGLGCPGTVEILMEPIDSSDLWQRIADHYANQEAMVVCKILKDDDSVCLPLLVTKESVFGSFSDEYLRDHVVRIARQKLTRQTAQSESIHFETRNSKEEIVFFDVHLPPPKLLIFGAGHDAVPLARISTTTGFETTVIDSRPAYNTKERFPTAHFLVEDSSQINVDSQTYIVIMNHHLERDAASLAFALKSDAPYIGILGPRTRTQRLLSHLKEEEIVFSPKQLTRLFSPIGLDIGAETPEEISLSIISEITAFRTGHQGGFLKNRPFIHKKLQMAVENPS</sequence>
<evidence type="ECO:0000313" key="3">
    <source>
        <dbReference type="EMBL" id="AZU62860.1"/>
    </source>
</evidence>
<proteinExistence type="predicted"/>
<dbReference type="STRING" id="1193713.GCA_001636315_00273"/>
<dbReference type="InterPro" id="IPR027051">
    <property type="entry name" value="XdhC_Rossmann_dom"/>
</dbReference>